<feature type="domain" description="DUF397" evidence="1">
    <location>
        <begin position="13"/>
        <end position="65"/>
    </location>
</feature>
<evidence type="ECO:0000313" key="3">
    <source>
        <dbReference type="Proteomes" id="UP001601197"/>
    </source>
</evidence>
<keyword evidence="3" id="KW-1185">Reference proteome</keyword>
<dbReference type="Proteomes" id="UP001601197">
    <property type="component" value="Unassembled WGS sequence"/>
</dbReference>
<accession>A0ABW6KY22</accession>
<dbReference type="Pfam" id="PF04149">
    <property type="entry name" value="DUF397"/>
    <property type="match status" value="1"/>
</dbReference>
<dbReference type="EMBL" id="JBIAFJ010000016">
    <property type="protein sequence ID" value="MFE9171558.1"/>
    <property type="molecule type" value="Genomic_DNA"/>
</dbReference>
<gene>
    <name evidence="2" type="ORF">ACFYNZ_18875</name>
</gene>
<proteinExistence type="predicted"/>
<sequence>MNIDSDGTETSGSWVKSSYSNGAGGECVECAHIGGQVLVRDTKLGDASVTAIASLAWHAFTGSVRRGWPERP</sequence>
<evidence type="ECO:0000313" key="2">
    <source>
        <dbReference type="EMBL" id="MFE9171558.1"/>
    </source>
</evidence>
<evidence type="ECO:0000259" key="1">
    <source>
        <dbReference type="Pfam" id="PF04149"/>
    </source>
</evidence>
<dbReference type="RefSeq" id="WP_388348512.1">
    <property type="nucleotide sequence ID" value="NZ_JBIAFJ010000016.1"/>
</dbReference>
<dbReference type="InterPro" id="IPR007278">
    <property type="entry name" value="DUF397"/>
</dbReference>
<comment type="caution">
    <text evidence="2">The sequence shown here is derived from an EMBL/GenBank/DDBJ whole genome shotgun (WGS) entry which is preliminary data.</text>
</comment>
<reference evidence="2 3" key="1">
    <citation type="submission" date="2024-10" db="EMBL/GenBank/DDBJ databases">
        <title>The Natural Products Discovery Center: Release of the First 8490 Sequenced Strains for Exploring Actinobacteria Biosynthetic Diversity.</title>
        <authorList>
            <person name="Kalkreuter E."/>
            <person name="Kautsar S.A."/>
            <person name="Yang D."/>
            <person name="Bader C.D."/>
            <person name="Teijaro C.N."/>
            <person name="Fluegel L."/>
            <person name="Davis C.M."/>
            <person name="Simpson J.R."/>
            <person name="Lauterbach L."/>
            <person name="Steele A.D."/>
            <person name="Gui C."/>
            <person name="Meng S."/>
            <person name="Li G."/>
            <person name="Viehrig K."/>
            <person name="Ye F."/>
            <person name="Su P."/>
            <person name="Kiefer A.F."/>
            <person name="Nichols A."/>
            <person name="Cepeda A.J."/>
            <person name="Yan W."/>
            <person name="Fan B."/>
            <person name="Jiang Y."/>
            <person name="Adhikari A."/>
            <person name="Zheng C.-J."/>
            <person name="Schuster L."/>
            <person name="Cowan T.M."/>
            <person name="Smanski M.J."/>
            <person name="Chevrette M.G."/>
            <person name="De Carvalho L.P.S."/>
            <person name="Shen B."/>
        </authorList>
    </citation>
    <scope>NUCLEOTIDE SEQUENCE [LARGE SCALE GENOMIC DNA]</scope>
    <source>
        <strain evidence="2 3">NPDC007147</strain>
    </source>
</reference>
<protein>
    <submittedName>
        <fullName evidence="2">DUF397 domain-containing protein</fullName>
    </submittedName>
</protein>
<organism evidence="2 3">
    <name type="scientific">Streptomyces kebangsaanensis</name>
    <dbReference type="NCBI Taxonomy" id="864058"/>
    <lineage>
        <taxon>Bacteria</taxon>
        <taxon>Bacillati</taxon>
        <taxon>Actinomycetota</taxon>
        <taxon>Actinomycetes</taxon>
        <taxon>Kitasatosporales</taxon>
        <taxon>Streptomycetaceae</taxon>
        <taxon>Streptomyces</taxon>
    </lineage>
</organism>
<name>A0ABW6KY22_9ACTN</name>